<keyword evidence="1" id="KW-0677">Repeat</keyword>
<feature type="repeat" description="RPEL" evidence="2">
    <location>
        <begin position="198"/>
        <end position="223"/>
    </location>
</feature>
<dbReference type="Gene3D" id="6.10.140.2040">
    <property type="match status" value="1"/>
</dbReference>
<feature type="compositionally biased region" description="Acidic residues" evidence="3">
    <location>
        <begin position="892"/>
        <end position="901"/>
    </location>
</feature>
<feature type="region of interest" description="Disordered" evidence="3">
    <location>
        <begin position="163"/>
        <end position="184"/>
    </location>
</feature>
<evidence type="ECO:0000256" key="3">
    <source>
        <dbReference type="SAM" id="MobiDB-lite"/>
    </source>
</evidence>
<feature type="region of interest" description="Disordered" evidence="3">
    <location>
        <begin position="625"/>
        <end position="662"/>
    </location>
</feature>
<feature type="compositionally biased region" description="Polar residues" evidence="3">
    <location>
        <begin position="257"/>
        <end position="274"/>
    </location>
</feature>
<dbReference type="EMBL" id="KB932201">
    <property type="protein sequence ID" value="KCV73421.1"/>
    <property type="molecule type" value="Genomic_DNA"/>
</dbReference>
<keyword evidence="5" id="KW-1185">Reference proteome</keyword>
<accession>A0A058ZHI4</accession>
<dbReference type="Proteomes" id="UP000030693">
    <property type="component" value="Unassembled WGS sequence"/>
</dbReference>
<dbReference type="AlphaFoldDB" id="A0A058ZHI4"/>
<feature type="compositionally biased region" description="Acidic residues" evidence="3">
    <location>
        <begin position="919"/>
        <end position="948"/>
    </location>
</feature>
<dbReference type="PROSITE" id="PS51073">
    <property type="entry name" value="RPEL"/>
    <property type="match status" value="1"/>
</dbReference>
<evidence type="ECO:0000313" key="4">
    <source>
        <dbReference type="EMBL" id="KCV73421.1"/>
    </source>
</evidence>
<feature type="compositionally biased region" description="Polar residues" evidence="3">
    <location>
        <begin position="849"/>
        <end position="860"/>
    </location>
</feature>
<feature type="compositionally biased region" description="Low complexity" evidence="3">
    <location>
        <begin position="169"/>
        <end position="181"/>
    </location>
</feature>
<dbReference type="RefSeq" id="XP_009493122.1">
    <property type="nucleotide sequence ID" value="XM_009494847.1"/>
</dbReference>
<dbReference type="InterPro" id="IPR004018">
    <property type="entry name" value="RPEL_repeat"/>
</dbReference>
<name>A0A058ZHI4_FONAL</name>
<feature type="compositionally biased region" description="Low complexity" evidence="3">
    <location>
        <begin position="10"/>
        <end position="19"/>
    </location>
</feature>
<feature type="compositionally biased region" description="Acidic residues" evidence="3">
    <location>
        <begin position="57"/>
        <end position="66"/>
    </location>
</feature>
<evidence type="ECO:0000313" key="5">
    <source>
        <dbReference type="Proteomes" id="UP000030693"/>
    </source>
</evidence>
<dbReference type="OrthoDB" id="197676at2759"/>
<gene>
    <name evidence="4" type="ORF">H696_00958</name>
</gene>
<sequence>MSPVPCPLDPAGGLVSGPSPAAPASPPSSADFLSESDLSSSMTDLPPLVEASSSSCSDDDDDDDIPAPDLLLAPVVSHSIGVDLPIISERQARLDSLLAHRPTVDDLVRRNLLTRAATDVAPAVRATLSALERSQTERALMWALEHRLPRSRLVELNMLNDIDADPQAPSRRGSIPSSSRPTCPKKLAELAGQRDILNSLDRKLRLRPSRDMLIEHNYLKVGQPEMILAREKLQRQLTVRSLSASLQTRHEPPSRILTPTESETSLSAFDSTTCEDGAGTEIPPAGLTEASSVNTDGSLAPSSQHLTPLRPFSLPATATRSGLARRIRETQRILAAQHAEVAPGAGSASRGIIPWPQPGTTPPSAAVAYAIANSHNYANAHHMVVGNPAAERKLNHLRTLRKEGRFVCSHCGGEDHRGRDLASPRYSYTEFFSESEWVPIPGQPGDDPADAFFHHHHHGGRHSFPGAGVEPASEYATPLRRPFHHPEARARQLCNPCFGVCVCGQAAPRAFANLPAVVEVSSGLATPGTAVEGVIGVPPAEADTLGCDNCGSLAPRCGPASVAWWPAPSHPQPRSHMDIERRRNEQLDYAAQCDAEFRRLQAAGQLPAVVDGRPRTGRRVRFLGIDVDPAGPHPGSASALSSGALSDGSEAGDEGDAGSGEEVDVVSVRPVGAGRPLFSTATAFAAFSPYAAGAGTLDEEGPHSDPRAISGVRYFARYRFRNCFNDDCYLLDSRMYDDIEGEEAFESALLEADKAASDFRVRRREEMAAAGGRRSVSLPEEDDSSMHCASDSDTDADDTYYYHHQISQRLLAAAECWPQAGASVSEEEEEAEPAEEDDEAAAGHHGDAQPQQPATASVSPTEAVASLADGDVPPMSPTVGDDDLPPLVLVEYSDEDTTDFDVEARASSGADGGKQQAVDDTDGDADDDGDDDDHDDHDDDDDDDDDSEQYLTCSVGHDDLNAADSGSAGGYFPPDNECEFFPVENPALRASIPGVGVFLESEMPPSPIVDPATQQVSFSEDIMLSIPVVHYYRGFHFLEPDHDGNVFAIALDATRRNGDHLLNSTRVYLHDPRKALFYFADRGAGKVFCYDPRSGLTISI</sequence>
<evidence type="ECO:0000256" key="2">
    <source>
        <dbReference type="PROSITE-ProRule" id="PRU00401"/>
    </source>
</evidence>
<reference evidence="4" key="1">
    <citation type="submission" date="2013-04" db="EMBL/GenBank/DDBJ databases">
        <title>The Genome Sequence of Fonticula alba ATCC 38817.</title>
        <authorList>
            <consortium name="The Broad Institute Genomics Platform"/>
            <person name="Russ C."/>
            <person name="Cuomo C."/>
            <person name="Burger G."/>
            <person name="Gray M.W."/>
            <person name="Holland P.W.H."/>
            <person name="King N."/>
            <person name="Lang F.B.F."/>
            <person name="Roger A.J."/>
            <person name="Ruiz-Trillo I."/>
            <person name="Brown M."/>
            <person name="Walker B."/>
            <person name="Young S."/>
            <person name="Zeng Q."/>
            <person name="Gargeya S."/>
            <person name="Fitzgerald M."/>
            <person name="Haas B."/>
            <person name="Abouelleil A."/>
            <person name="Allen A.W."/>
            <person name="Alvarado L."/>
            <person name="Arachchi H.M."/>
            <person name="Berlin A.M."/>
            <person name="Chapman S.B."/>
            <person name="Gainer-Dewar J."/>
            <person name="Goldberg J."/>
            <person name="Griggs A."/>
            <person name="Gujja S."/>
            <person name="Hansen M."/>
            <person name="Howarth C."/>
            <person name="Imamovic A."/>
            <person name="Ireland A."/>
            <person name="Larimer J."/>
            <person name="McCowan C."/>
            <person name="Murphy C."/>
            <person name="Pearson M."/>
            <person name="Poon T.W."/>
            <person name="Priest M."/>
            <person name="Roberts A."/>
            <person name="Saif S."/>
            <person name="Shea T."/>
            <person name="Sisk P."/>
            <person name="Sykes S."/>
            <person name="Wortman J."/>
            <person name="Nusbaum C."/>
            <person name="Birren B."/>
        </authorList>
    </citation>
    <scope>NUCLEOTIDE SEQUENCE [LARGE SCALE GENOMIC DNA]</scope>
    <source>
        <strain evidence="4">ATCC 38817</strain>
    </source>
</reference>
<feature type="region of interest" description="Disordered" evidence="3">
    <location>
        <begin position="244"/>
        <end position="314"/>
    </location>
</feature>
<protein>
    <submittedName>
        <fullName evidence="4">Uncharacterized protein</fullName>
    </submittedName>
</protein>
<feature type="region of interest" description="Disordered" evidence="3">
    <location>
        <begin position="444"/>
        <end position="463"/>
    </location>
</feature>
<dbReference type="SMART" id="SM00707">
    <property type="entry name" value="RPEL"/>
    <property type="match status" value="2"/>
</dbReference>
<feature type="region of interest" description="Disordered" evidence="3">
    <location>
        <begin position="768"/>
        <end position="792"/>
    </location>
</feature>
<organism evidence="4">
    <name type="scientific">Fonticula alba</name>
    <name type="common">Slime mold</name>
    <dbReference type="NCBI Taxonomy" id="691883"/>
    <lineage>
        <taxon>Eukaryota</taxon>
        <taxon>Rotosphaerida</taxon>
        <taxon>Fonticulaceae</taxon>
        <taxon>Fonticula</taxon>
    </lineage>
</organism>
<feature type="compositionally biased region" description="Polar residues" evidence="3">
    <location>
        <begin position="289"/>
        <end position="306"/>
    </location>
</feature>
<feature type="compositionally biased region" description="Low complexity" evidence="3">
    <location>
        <begin position="628"/>
        <end position="649"/>
    </location>
</feature>
<dbReference type="GeneID" id="20525683"/>
<feature type="region of interest" description="Disordered" evidence="3">
    <location>
        <begin position="820"/>
        <end position="951"/>
    </location>
</feature>
<evidence type="ECO:0000256" key="1">
    <source>
        <dbReference type="ARBA" id="ARBA00022737"/>
    </source>
</evidence>
<feature type="compositionally biased region" description="Acidic residues" evidence="3">
    <location>
        <begin position="825"/>
        <end position="840"/>
    </location>
</feature>
<feature type="region of interest" description="Disordered" evidence="3">
    <location>
        <begin position="1"/>
        <end position="68"/>
    </location>
</feature>
<feature type="compositionally biased region" description="Acidic residues" evidence="3">
    <location>
        <begin position="650"/>
        <end position="662"/>
    </location>
</feature>
<proteinExistence type="predicted"/>